<protein>
    <submittedName>
        <fullName evidence="5">Fe(3+) ABC transporter substrate-binding protein</fullName>
    </submittedName>
</protein>
<dbReference type="EMBL" id="JABEPP010000006">
    <property type="protein sequence ID" value="NNM74553.1"/>
    <property type="molecule type" value="Genomic_DNA"/>
</dbReference>
<evidence type="ECO:0000313" key="6">
    <source>
        <dbReference type="Proteomes" id="UP000564885"/>
    </source>
</evidence>
<organism evidence="5 6">
    <name type="scientific">Enterovirga aerilata</name>
    <dbReference type="NCBI Taxonomy" id="2730920"/>
    <lineage>
        <taxon>Bacteria</taxon>
        <taxon>Pseudomonadati</taxon>
        <taxon>Pseudomonadota</taxon>
        <taxon>Alphaproteobacteria</taxon>
        <taxon>Hyphomicrobiales</taxon>
        <taxon>Methylobacteriaceae</taxon>
        <taxon>Enterovirga</taxon>
    </lineage>
</organism>
<dbReference type="PIRSF" id="PIRSF002825">
    <property type="entry name" value="CfbpA"/>
    <property type="match status" value="1"/>
</dbReference>
<dbReference type="GO" id="GO:0046872">
    <property type="term" value="F:metal ion binding"/>
    <property type="evidence" value="ECO:0007669"/>
    <property type="project" value="UniProtKB-KW"/>
</dbReference>
<dbReference type="AlphaFoldDB" id="A0A849IKS9"/>
<evidence type="ECO:0000256" key="1">
    <source>
        <dbReference type="ARBA" id="ARBA00008520"/>
    </source>
</evidence>
<dbReference type="CDD" id="cd13542">
    <property type="entry name" value="PBP2_FutA1_ilke"/>
    <property type="match status" value="1"/>
</dbReference>
<proteinExistence type="inferred from homology"/>
<keyword evidence="2" id="KW-0732">Signal</keyword>
<dbReference type="PANTHER" id="PTHR30006">
    <property type="entry name" value="THIAMINE-BINDING PERIPLASMIC PROTEIN-RELATED"/>
    <property type="match status" value="1"/>
</dbReference>
<comment type="similarity">
    <text evidence="1">Belongs to the bacterial solute-binding protein 1 family.</text>
</comment>
<evidence type="ECO:0000256" key="4">
    <source>
        <dbReference type="PIRSR" id="PIRSR002825-1"/>
    </source>
</evidence>
<evidence type="ECO:0000313" key="5">
    <source>
        <dbReference type="EMBL" id="NNM74553.1"/>
    </source>
</evidence>
<evidence type="ECO:0000256" key="2">
    <source>
        <dbReference type="ARBA" id="ARBA00022729"/>
    </source>
</evidence>
<gene>
    <name evidence="5" type="ORF">HJG44_19525</name>
</gene>
<dbReference type="InterPro" id="IPR006059">
    <property type="entry name" value="SBP"/>
</dbReference>
<dbReference type="Gene3D" id="3.40.190.10">
    <property type="entry name" value="Periplasmic binding protein-like II"/>
    <property type="match status" value="2"/>
</dbReference>
<keyword evidence="4" id="KW-0479">Metal-binding</keyword>
<name>A0A849IKS9_9HYPH</name>
<sequence length="341" mass="36608">MRTYREGLRLASLGAALLVGTSGVLAGEVNVYTNREPGLYSATLDEFTKATGIKVNAIFSEQGLAERIAAEGEKSPADVLITVDIGRLQQALDLGVAAPIRSEVVASAVPANLRDPEGRWTALSMRARTIYVSKERVQDTALTYESLADPKWKGKVCTRSFQHPYNVALTAAMIVKKGEEKTKAWLEGVKANLAKKPSGGDRDVAKDIAAGVCDLGLGNSYYVGLMANGKNEEQKKWAAAIRPVLPTFEGGATHVNVSGAVVTKHAPNRDNAIKLIEYMTSPDAQQVFADVNYEYPIRAGVPVNAFVASFGALKPDPMSLADVAKARKRASELVDEVGFDR</sequence>
<dbReference type="RefSeq" id="WP_171220024.1">
    <property type="nucleotide sequence ID" value="NZ_JABEPP010000006.1"/>
</dbReference>
<accession>A0A849IKS9</accession>
<dbReference type="SUPFAM" id="SSF53850">
    <property type="entry name" value="Periplasmic binding protein-like II"/>
    <property type="match status" value="1"/>
</dbReference>
<keyword evidence="6" id="KW-1185">Reference proteome</keyword>
<feature type="binding site" evidence="4">
    <location>
        <position position="221"/>
    </location>
    <ligand>
        <name>Fe cation</name>
        <dbReference type="ChEBI" id="CHEBI:24875"/>
    </ligand>
</feature>
<dbReference type="GO" id="GO:0030288">
    <property type="term" value="C:outer membrane-bounded periplasmic space"/>
    <property type="evidence" value="ECO:0007669"/>
    <property type="project" value="TreeGrafter"/>
</dbReference>
<keyword evidence="3" id="KW-0574">Periplasm</keyword>
<reference evidence="5 6" key="1">
    <citation type="submission" date="2020-04" db="EMBL/GenBank/DDBJ databases">
        <title>Enterovirga sp. isolate from soil.</title>
        <authorList>
            <person name="Chea S."/>
            <person name="Kim D.-U."/>
        </authorList>
    </citation>
    <scope>NUCLEOTIDE SEQUENCE [LARGE SCALE GENOMIC DNA]</scope>
    <source>
        <strain evidence="5 6">DB1703</strain>
    </source>
</reference>
<evidence type="ECO:0000256" key="3">
    <source>
        <dbReference type="ARBA" id="ARBA00022764"/>
    </source>
</evidence>
<feature type="binding site" evidence="4">
    <location>
        <position position="222"/>
    </location>
    <ligand>
        <name>Fe cation</name>
        <dbReference type="ChEBI" id="CHEBI:24875"/>
    </ligand>
</feature>
<keyword evidence="4" id="KW-0408">Iron</keyword>
<dbReference type="Pfam" id="PF01547">
    <property type="entry name" value="SBP_bac_1"/>
    <property type="match status" value="1"/>
</dbReference>
<dbReference type="PANTHER" id="PTHR30006:SF15">
    <property type="entry name" value="IRON-UTILIZATION PERIPLASMIC PROTEIN"/>
    <property type="match status" value="1"/>
</dbReference>
<dbReference type="Proteomes" id="UP000564885">
    <property type="component" value="Unassembled WGS sequence"/>
</dbReference>
<dbReference type="InterPro" id="IPR026045">
    <property type="entry name" value="Ferric-bd"/>
</dbReference>
<comment type="caution">
    <text evidence="5">The sequence shown here is derived from an EMBL/GenBank/DDBJ whole genome shotgun (WGS) entry which is preliminary data.</text>
</comment>